<keyword evidence="2" id="KW-1185">Reference proteome</keyword>
<dbReference type="AlphaFoldDB" id="A0A6L3SU03"/>
<evidence type="ECO:0000313" key="2">
    <source>
        <dbReference type="Proteomes" id="UP000474159"/>
    </source>
</evidence>
<gene>
    <name evidence="1" type="ORF">F6X53_20690</name>
</gene>
<protein>
    <submittedName>
        <fullName evidence="1">Uncharacterized protein</fullName>
    </submittedName>
</protein>
<name>A0A6L3SU03_9HYPH</name>
<comment type="caution">
    <text evidence="1">The sequence shown here is derived from an EMBL/GenBank/DDBJ whole genome shotgun (WGS) entry which is preliminary data.</text>
</comment>
<accession>A0A6L3SU03</accession>
<proteinExistence type="predicted"/>
<reference evidence="1 2" key="1">
    <citation type="submission" date="2019-09" db="EMBL/GenBank/DDBJ databases">
        <title>YIM 48816 draft genome.</title>
        <authorList>
            <person name="Jiang L."/>
        </authorList>
    </citation>
    <scope>NUCLEOTIDE SEQUENCE [LARGE SCALE GENOMIC DNA]</scope>
    <source>
        <strain evidence="1 2">YIM 48816</strain>
    </source>
</reference>
<organism evidence="1 2">
    <name type="scientific">Methylobacterium soli</name>
    <dbReference type="NCBI Taxonomy" id="553447"/>
    <lineage>
        <taxon>Bacteria</taxon>
        <taxon>Pseudomonadati</taxon>
        <taxon>Pseudomonadota</taxon>
        <taxon>Alphaproteobacteria</taxon>
        <taxon>Hyphomicrobiales</taxon>
        <taxon>Methylobacteriaceae</taxon>
        <taxon>Methylobacterium</taxon>
    </lineage>
</organism>
<evidence type="ECO:0000313" key="1">
    <source>
        <dbReference type="EMBL" id="KAB1077091.1"/>
    </source>
</evidence>
<dbReference type="OrthoDB" id="7998976at2"/>
<dbReference type="Proteomes" id="UP000474159">
    <property type="component" value="Unassembled WGS sequence"/>
</dbReference>
<sequence length="71" mass="7939">MLLDEVTDALGARILMTDILKPLDTYLSESERQTGRSAGHVDRQNPLADLCEHKLRRDSLRHAPEAISARA</sequence>
<dbReference type="RefSeq" id="WP_151002127.1">
    <property type="nucleotide sequence ID" value="NZ_BPQY01000402.1"/>
</dbReference>
<dbReference type="EMBL" id="VZZK01000024">
    <property type="protein sequence ID" value="KAB1077091.1"/>
    <property type="molecule type" value="Genomic_DNA"/>
</dbReference>